<dbReference type="EMBL" id="CAACVJ010000619">
    <property type="protein sequence ID" value="VEP17897.1"/>
    <property type="molecule type" value="Genomic_DNA"/>
</dbReference>
<sequence>MSETDWEFLLATTTKPLTYLIWVREDEICHYDQSHIINPIGEF</sequence>
<proteinExistence type="predicted"/>
<organism evidence="1 2">
    <name type="scientific">Hyella patelloides LEGE 07179</name>
    <dbReference type="NCBI Taxonomy" id="945734"/>
    <lineage>
        <taxon>Bacteria</taxon>
        <taxon>Bacillati</taxon>
        <taxon>Cyanobacteriota</taxon>
        <taxon>Cyanophyceae</taxon>
        <taxon>Pleurocapsales</taxon>
        <taxon>Hyellaceae</taxon>
        <taxon>Hyella</taxon>
    </lineage>
</organism>
<evidence type="ECO:0000313" key="1">
    <source>
        <dbReference type="EMBL" id="VEP17897.1"/>
    </source>
</evidence>
<name>A0A563W2Q0_9CYAN</name>
<gene>
    <name evidence="1" type="ORF">H1P_6560001</name>
</gene>
<accession>A0A563W2Q0</accession>
<protein>
    <submittedName>
        <fullName evidence="1">Uncharacterized protein</fullName>
    </submittedName>
</protein>
<evidence type="ECO:0000313" key="2">
    <source>
        <dbReference type="Proteomes" id="UP000320055"/>
    </source>
</evidence>
<keyword evidence="2" id="KW-1185">Reference proteome</keyword>
<dbReference type="AlphaFoldDB" id="A0A563W2Q0"/>
<dbReference type="Proteomes" id="UP000320055">
    <property type="component" value="Unassembled WGS sequence"/>
</dbReference>
<reference evidence="1 2" key="1">
    <citation type="submission" date="2019-01" db="EMBL/GenBank/DDBJ databases">
        <authorList>
            <person name="Brito A."/>
        </authorList>
    </citation>
    <scope>NUCLEOTIDE SEQUENCE [LARGE SCALE GENOMIC DNA]</scope>
    <source>
        <strain evidence="1">1</strain>
    </source>
</reference>